<proteinExistence type="predicted"/>
<keyword evidence="3" id="KW-1185">Reference proteome</keyword>
<dbReference type="EMBL" id="BMLF01000002">
    <property type="protein sequence ID" value="GGM04512.1"/>
    <property type="molecule type" value="Genomic_DNA"/>
</dbReference>
<feature type="transmembrane region" description="Helical" evidence="1">
    <location>
        <begin position="40"/>
        <end position="59"/>
    </location>
</feature>
<evidence type="ECO:0000313" key="2">
    <source>
        <dbReference type="EMBL" id="GGM04512.1"/>
    </source>
</evidence>
<gene>
    <name evidence="2" type="ORF">GCM10011534_27820</name>
</gene>
<feature type="transmembrane region" description="Helical" evidence="1">
    <location>
        <begin position="282"/>
        <end position="311"/>
    </location>
</feature>
<feature type="transmembrane region" description="Helical" evidence="1">
    <location>
        <begin position="65"/>
        <end position="85"/>
    </location>
</feature>
<feature type="transmembrane region" description="Helical" evidence="1">
    <location>
        <begin position="332"/>
        <end position="348"/>
    </location>
</feature>
<protein>
    <submittedName>
        <fullName evidence="2">Uncharacterized protein</fullName>
    </submittedName>
</protein>
<sequence length="407" mass="42875">MARQRMNAQALDILLLVAALGVGALLWLPRLRGIPTWRAMVTPLASIIGSGFLIVGPVLEHAFGWLAPLAMAVLSLIAWLYGAAVRANIARIGEGADPRPAADRRLETLASAVLAFAYMISVAYYLNLFGAFAVNLTPWDGPLAARCVTTAVFALILLTGWTRGFAALEGMEYVTVSVKLAIIAALLTGLAVFFAARAGEGALVLTPPRVTGIGALTLVMGLLVTVQGFETARYLGQSYDVPTRIRSMKWSQWLSAAIYMVYILLLAYVFRPDQLAFSETAIVDMMAIVAPALPLLLVAAALAAQFSAAVADTSGSGGLLSELSRGRLTPRTAYALLTLVGLALTWAADVFEIISYASRAFAGYYALQAALAAIGARRDGDGARATGFALLATFGLGIVLFGQAVEG</sequence>
<keyword evidence="1" id="KW-1133">Transmembrane helix</keyword>
<feature type="transmembrane region" description="Helical" evidence="1">
    <location>
        <begin position="250"/>
        <end position="270"/>
    </location>
</feature>
<accession>A0A917SZ63</accession>
<reference evidence="2" key="2">
    <citation type="submission" date="2020-09" db="EMBL/GenBank/DDBJ databases">
        <authorList>
            <person name="Sun Q."/>
            <person name="Zhou Y."/>
        </authorList>
    </citation>
    <scope>NUCLEOTIDE SEQUENCE</scope>
    <source>
        <strain evidence="2">CGMCC 1.6293</strain>
    </source>
</reference>
<organism evidence="2 3">
    <name type="scientific">Pseudooceanicola nanhaiensis</name>
    <dbReference type="NCBI Taxonomy" id="375761"/>
    <lineage>
        <taxon>Bacteria</taxon>
        <taxon>Pseudomonadati</taxon>
        <taxon>Pseudomonadota</taxon>
        <taxon>Alphaproteobacteria</taxon>
        <taxon>Rhodobacterales</taxon>
        <taxon>Paracoccaceae</taxon>
        <taxon>Pseudooceanicola</taxon>
    </lineage>
</organism>
<comment type="caution">
    <text evidence="2">The sequence shown here is derived from an EMBL/GenBank/DDBJ whole genome shotgun (WGS) entry which is preliminary data.</text>
</comment>
<dbReference type="AlphaFoldDB" id="A0A917SZ63"/>
<feature type="transmembrane region" description="Helical" evidence="1">
    <location>
        <begin position="210"/>
        <end position="229"/>
    </location>
</feature>
<feature type="transmembrane region" description="Helical" evidence="1">
    <location>
        <begin position="388"/>
        <end position="405"/>
    </location>
</feature>
<feature type="transmembrane region" description="Helical" evidence="1">
    <location>
        <begin position="106"/>
        <end position="131"/>
    </location>
</feature>
<feature type="transmembrane region" description="Helical" evidence="1">
    <location>
        <begin position="173"/>
        <end position="198"/>
    </location>
</feature>
<evidence type="ECO:0000313" key="3">
    <source>
        <dbReference type="Proteomes" id="UP000649829"/>
    </source>
</evidence>
<dbReference type="Proteomes" id="UP000649829">
    <property type="component" value="Unassembled WGS sequence"/>
</dbReference>
<keyword evidence="1" id="KW-0472">Membrane</keyword>
<reference evidence="2" key="1">
    <citation type="journal article" date="2014" name="Int. J. Syst. Evol. Microbiol.">
        <title>Complete genome sequence of Corynebacterium casei LMG S-19264T (=DSM 44701T), isolated from a smear-ripened cheese.</title>
        <authorList>
            <consortium name="US DOE Joint Genome Institute (JGI-PGF)"/>
            <person name="Walter F."/>
            <person name="Albersmeier A."/>
            <person name="Kalinowski J."/>
            <person name="Ruckert C."/>
        </authorList>
    </citation>
    <scope>NUCLEOTIDE SEQUENCE</scope>
    <source>
        <strain evidence="2">CGMCC 1.6293</strain>
    </source>
</reference>
<name>A0A917SZ63_9RHOB</name>
<keyword evidence="1" id="KW-0812">Transmembrane</keyword>
<feature type="transmembrane region" description="Helical" evidence="1">
    <location>
        <begin position="6"/>
        <end position="28"/>
    </location>
</feature>
<feature type="transmembrane region" description="Helical" evidence="1">
    <location>
        <begin position="143"/>
        <end position="161"/>
    </location>
</feature>
<evidence type="ECO:0000256" key="1">
    <source>
        <dbReference type="SAM" id="Phobius"/>
    </source>
</evidence>
<dbReference type="Gene3D" id="1.20.1740.10">
    <property type="entry name" value="Amino acid/polyamine transporter I"/>
    <property type="match status" value="1"/>
</dbReference>